<dbReference type="Pfam" id="PF00117">
    <property type="entry name" value="GATase"/>
    <property type="match status" value="1"/>
</dbReference>
<keyword evidence="4" id="KW-1185">Reference proteome</keyword>
<dbReference type="InterPro" id="IPR017926">
    <property type="entry name" value="GATASE"/>
</dbReference>
<protein>
    <submittedName>
        <fullName evidence="3">Aminodeoxychorismate/anthranilate synthase component II</fullName>
        <ecNumber evidence="3">4.1.3.27</ecNumber>
    </submittedName>
</protein>
<keyword evidence="3" id="KW-0456">Lyase</keyword>
<sequence length="197" mass="22138">MTIFFLDNFDSFTYNLVYELERLGHDLRVYRNDTPEQEILNLMCACSKGALLCISPGPGTPEQSGRLLPLIGCVRSKFPILGICLGLQALAQSYGARVERCPEIVHGKSVRIALEPFGAFEGLGNHLEVARYHSLMATQLPDDLQVIAHYHNIVMGIYHPQDRVLAYQFHPESIMTPRGAQLLKQSVAWLEKQDRVS</sequence>
<dbReference type="NCBIfam" id="TIGR00566">
    <property type="entry name" value="trpG_papA"/>
    <property type="match status" value="1"/>
</dbReference>
<evidence type="ECO:0000256" key="1">
    <source>
        <dbReference type="ARBA" id="ARBA00022962"/>
    </source>
</evidence>
<dbReference type="RefSeq" id="WP_104751510.1">
    <property type="nucleotide sequence ID" value="NZ_FZMF01000001.1"/>
</dbReference>
<dbReference type="PANTHER" id="PTHR43418:SF4">
    <property type="entry name" value="MULTIFUNCTIONAL TRYPTOPHAN BIOSYNTHESIS PROTEIN"/>
    <property type="match status" value="1"/>
</dbReference>
<dbReference type="PROSITE" id="PS51273">
    <property type="entry name" value="GATASE_TYPE_1"/>
    <property type="match status" value="1"/>
</dbReference>
<dbReference type="Gene3D" id="3.40.50.880">
    <property type="match status" value="1"/>
</dbReference>
<proteinExistence type="predicted"/>
<name>A0ABV7ZHG2_9HELI</name>
<keyword evidence="1" id="KW-0315">Glutamine amidotransferase</keyword>
<evidence type="ECO:0000313" key="4">
    <source>
        <dbReference type="Proteomes" id="UP001595783"/>
    </source>
</evidence>
<feature type="domain" description="Glutamine amidotransferase" evidence="2">
    <location>
        <begin position="5"/>
        <end position="186"/>
    </location>
</feature>
<dbReference type="EMBL" id="JBHRZO010000009">
    <property type="protein sequence ID" value="MFC3847258.1"/>
    <property type="molecule type" value="Genomic_DNA"/>
</dbReference>
<gene>
    <name evidence="3" type="ORF">ACFOPX_01745</name>
</gene>
<accession>A0ABV7ZHG2</accession>
<dbReference type="GO" id="GO:0004049">
    <property type="term" value="F:anthranilate synthase activity"/>
    <property type="evidence" value="ECO:0007669"/>
    <property type="project" value="UniProtKB-EC"/>
</dbReference>
<dbReference type="CDD" id="cd01743">
    <property type="entry name" value="GATase1_Anthranilate_Synthase"/>
    <property type="match status" value="1"/>
</dbReference>
<evidence type="ECO:0000259" key="2">
    <source>
        <dbReference type="Pfam" id="PF00117"/>
    </source>
</evidence>
<dbReference type="SUPFAM" id="SSF52317">
    <property type="entry name" value="Class I glutamine amidotransferase-like"/>
    <property type="match status" value="1"/>
</dbReference>
<comment type="caution">
    <text evidence="3">The sequence shown here is derived from an EMBL/GenBank/DDBJ whole genome shotgun (WGS) entry which is preliminary data.</text>
</comment>
<reference evidence="4" key="1">
    <citation type="journal article" date="2019" name="Int. J. Syst. Evol. Microbiol.">
        <title>The Global Catalogue of Microorganisms (GCM) 10K type strain sequencing project: providing services to taxonomists for standard genome sequencing and annotation.</title>
        <authorList>
            <consortium name="The Broad Institute Genomics Platform"/>
            <consortium name="The Broad Institute Genome Sequencing Center for Infectious Disease"/>
            <person name="Wu L."/>
            <person name="Ma J."/>
        </authorList>
    </citation>
    <scope>NUCLEOTIDE SEQUENCE [LARGE SCALE GENOMIC DNA]</scope>
    <source>
        <strain evidence="4">CCUG 53816</strain>
    </source>
</reference>
<dbReference type="InterPro" id="IPR006221">
    <property type="entry name" value="TrpG/PapA_dom"/>
</dbReference>
<dbReference type="PRINTS" id="PR00097">
    <property type="entry name" value="ANTSNTHASEII"/>
</dbReference>
<dbReference type="InterPro" id="IPR029062">
    <property type="entry name" value="Class_I_gatase-like"/>
</dbReference>
<dbReference type="InterPro" id="IPR050472">
    <property type="entry name" value="Anth_synth/Amidotransfase"/>
</dbReference>
<dbReference type="PRINTS" id="PR00096">
    <property type="entry name" value="GATASE"/>
</dbReference>
<organism evidence="3 4">
    <name type="scientific">Helicobacter baculiformis</name>
    <dbReference type="NCBI Taxonomy" id="427351"/>
    <lineage>
        <taxon>Bacteria</taxon>
        <taxon>Pseudomonadati</taxon>
        <taxon>Campylobacterota</taxon>
        <taxon>Epsilonproteobacteria</taxon>
        <taxon>Campylobacterales</taxon>
        <taxon>Helicobacteraceae</taxon>
        <taxon>Helicobacter</taxon>
    </lineage>
</organism>
<dbReference type="PANTHER" id="PTHR43418">
    <property type="entry name" value="MULTIFUNCTIONAL TRYPTOPHAN BIOSYNTHESIS PROTEIN-RELATED"/>
    <property type="match status" value="1"/>
</dbReference>
<evidence type="ECO:0000313" key="3">
    <source>
        <dbReference type="EMBL" id="MFC3847258.1"/>
    </source>
</evidence>
<dbReference type="Proteomes" id="UP001595783">
    <property type="component" value="Unassembled WGS sequence"/>
</dbReference>
<dbReference type="EC" id="4.1.3.27" evidence="3"/>